<organism evidence="19 20">
    <name type="scientific">Pieris brassicae</name>
    <name type="common">White butterfly</name>
    <name type="synonym">Large white butterfly</name>
    <dbReference type="NCBI Taxonomy" id="7116"/>
    <lineage>
        <taxon>Eukaryota</taxon>
        <taxon>Metazoa</taxon>
        <taxon>Ecdysozoa</taxon>
        <taxon>Arthropoda</taxon>
        <taxon>Hexapoda</taxon>
        <taxon>Insecta</taxon>
        <taxon>Pterygota</taxon>
        <taxon>Neoptera</taxon>
        <taxon>Endopterygota</taxon>
        <taxon>Lepidoptera</taxon>
        <taxon>Glossata</taxon>
        <taxon>Ditrysia</taxon>
        <taxon>Papilionoidea</taxon>
        <taxon>Pieridae</taxon>
        <taxon>Pierinae</taxon>
        <taxon>Pieris</taxon>
    </lineage>
</organism>
<keyword evidence="4" id="KW-0813">Transport</keyword>
<evidence type="ECO:0000256" key="9">
    <source>
        <dbReference type="ARBA" id="ARBA00023055"/>
    </source>
</evidence>
<feature type="compositionally biased region" description="Pro residues" evidence="17">
    <location>
        <begin position="246"/>
        <end position="257"/>
    </location>
</feature>
<evidence type="ECO:0000256" key="15">
    <source>
        <dbReference type="ARBA" id="ARBA00076937"/>
    </source>
</evidence>
<protein>
    <recommendedName>
        <fullName evidence="14">START domain-containing protein 10</fullName>
    </recommendedName>
    <alternativeName>
        <fullName evidence="15">PCTP-like protein</fullName>
    </alternativeName>
    <alternativeName>
        <fullName evidence="16">StAR-related lipid transfer protein 10</fullName>
    </alternativeName>
</protein>
<dbReference type="SUPFAM" id="SSF55961">
    <property type="entry name" value="Bet v1-like"/>
    <property type="match status" value="1"/>
</dbReference>
<keyword evidence="9" id="KW-0445">Lipid transport</keyword>
<comment type="subcellular location">
    <subcellularLocation>
        <location evidence="1">Cell projection</location>
        <location evidence="1">Cilium</location>
        <location evidence="1">Flagellum</location>
    </subcellularLocation>
    <subcellularLocation>
        <location evidence="3">Cytoplasm</location>
    </subcellularLocation>
    <subcellularLocation>
        <location evidence="2">Membrane</location>
    </subcellularLocation>
</comment>
<dbReference type="PANTHER" id="PTHR19308">
    <property type="entry name" value="PHOSPHATIDYLCHOLINE TRANSFER PROTEIN"/>
    <property type="match status" value="1"/>
</dbReference>
<keyword evidence="8" id="KW-0007">Acetylation</keyword>
<keyword evidence="20" id="KW-1185">Reference proteome</keyword>
<dbReference type="AlphaFoldDB" id="A0A9P0SMV9"/>
<evidence type="ECO:0000256" key="4">
    <source>
        <dbReference type="ARBA" id="ARBA00022448"/>
    </source>
</evidence>
<evidence type="ECO:0000313" key="19">
    <source>
        <dbReference type="EMBL" id="CAH3874772.1"/>
    </source>
</evidence>
<feature type="region of interest" description="Disordered" evidence="17">
    <location>
        <begin position="241"/>
        <end position="269"/>
    </location>
</feature>
<evidence type="ECO:0000256" key="7">
    <source>
        <dbReference type="ARBA" id="ARBA00022846"/>
    </source>
</evidence>
<gene>
    <name evidence="19" type="ORF">PIBRA_LOCUS599</name>
</gene>
<dbReference type="GO" id="GO:0008289">
    <property type="term" value="F:lipid binding"/>
    <property type="evidence" value="ECO:0007669"/>
    <property type="project" value="UniProtKB-KW"/>
</dbReference>
<evidence type="ECO:0000256" key="8">
    <source>
        <dbReference type="ARBA" id="ARBA00022990"/>
    </source>
</evidence>
<keyword evidence="13" id="KW-0966">Cell projection</keyword>
<accession>A0A9P0SMV9</accession>
<dbReference type="CDD" id="cd08871">
    <property type="entry name" value="START_STARD10-like"/>
    <property type="match status" value="1"/>
</dbReference>
<evidence type="ECO:0000313" key="20">
    <source>
        <dbReference type="Proteomes" id="UP001152562"/>
    </source>
</evidence>
<evidence type="ECO:0000256" key="3">
    <source>
        <dbReference type="ARBA" id="ARBA00004496"/>
    </source>
</evidence>
<evidence type="ECO:0000256" key="10">
    <source>
        <dbReference type="ARBA" id="ARBA00023069"/>
    </source>
</evidence>
<evidence type="ECO:0000256" key="1">
    <source>
        <dbReference type="ARBA" id="ARBA00004230"/>
    </source>
</evidence>
<dbReference type="GO" id="GO:0016020">
    <property type="term" value="C:membrane"/>
    <property type="evidence" value="ECO:0007669"/>
    <property type="project" value="UniProtKB-SubCell"/>
</dbReference>
<feature type="region of interest" description="Disordered" evidence="17">
    <location>
        <begin position="323"/>
        <end position="343"/>
    </location>
</feature>
<keyword evidence="5" id="KW-0963">Cytoplasm</keyword>
<dbReference type="InterPro" id="IPR051213">
    <property type="entry name" value="START_lipid_transfer"/>
</dbReference>
<dbReference type="PANTHER" id="PTHR19308:SF14">
    <property type="entry name" value="START DOMAIN-CONTAINING PROTEIN"/>
    <property type="match status" value="1"/>
</dbReference>
<sequence>MGGTGWVRGEARVADDSDFQTLKNLLASDIGWNLEYERDGVKVWAEDAAHGALRTVKVVADFEDVEPDALYDVLHDPEYRSVWDTHMLAAEDAGHINVNNDVGYYAMSCPAPLKNRDFVLQRSWLDTGDEKMILNHSVYHKDYPPRKGFVRALSLLTGFVVRSRAVGPGSWLGYVSRSDPRGALPAWLVNRVTAQLAPRLVHQLQAAARRYPGWKALTDHPYHKPWRHPEQVPSYRIKLEDCIDPDAPPPPAPPQEPKPNTSKKLSVPQVQVKEVESQSVEDLGDISSEFSVEVEELSDLNIDPTKKKGKFYRLVKSMKNRRKSVQVTKSTDNLVDGKPEEKQEKKKPFKFHLFVRCHRMAQILPNEPLIKVEKPVTIQKPEKSEHIEEDNDVTKCDCQKVGLRAGPSNQYPRSYNVPQNNSRHIYPPTQRSINQRIQTNRPHYTWTPNPNNVFARPKHEYFKGQQQKNSPQRYQQNRLQNETTDVSMRTAPHIRPDQINLGKGMVAEEVYFCDENIGDSEYFEYPHEYKQYSDEKFIDESSQDIADNEENFQSKEKSIKGS</sequence>
<dbReference type="FunFam" id="3.30.530.20:FF:000008">
    <property type="entry name" value="START domain containing 10"/>
    <property type="match status" value="1"/>
</dbReference>
<evidence type="ECO:0000259" key="18">
    <source>
        <dbReference type="PROSITE" id="PS50848"/>
    </source>
</evidence>
<proteinExistence type="predicted"/>
<evidence type="ECO:0000256" key="13">
    <source>
        <dbReference type="ARBA" id="ARBA00023273"/>
    </source>
</evidence>
<evidence type="ECO:0000256" key="2">
    <source>
        <dbReference type="ARBA" id="ARBA00004370"/>
    </source>
</evidence>
<comment type="caution">
    <text evidence="19">The sequence shown here is derived from an EMBL/GenBank/DDBJ whole genome shotgun (WGS) entry which is preliminary data.</text>
</comment>
<keyword evidence="7" id="KW-0282">Flagellum</keyword>
<keyword evidence="6" id="KW-0597">Phosphoprotein</keyword>
<dbReference type="SMART" id="SM00234">
    <property type="entry name" value="START"/>
    <property type="match status" value="1"/>
</dbReference>
<dbReference type="GO" id="GO:0006869">
    <property type="term" value="P:lipid transport"/>
    <property type="evidence" value="ECO:0007669"/>
    <property type="project" value="UniProtKB-KW"/>
</dbReference>
<dbReference type="InterPro" id="IPR002913">
    <property type="entry name" value="START_lipid-bd_dom"/>
</dbReference>
<keyword evidence="11" id="KW-0446">Lipid-binding</keyword>
<evidence type="ECO:0000256" key="12">
    <source>
        <dbReference type="ARBA" id="ARBA00023136"/>
    </source>
</evidence>
<dbReference type="EMBL" id="CALOZG010000001">
    <property type="protein sequence ID" value="CAH3874772.1"/>
    <property type="molecule type" value="Genomic_DNA"/>
</dbReference>
<evidence type="ECO:0000256" key="6">
    <source>
        <dbReference type="ARBA" id="ARBA00022553"/>
    </source>
</evidence>
<feature type="region of interest" description="Disordered" evidence="17">
    <location>
        <begin position="404"/>
        <end position="427"/>
    </location>
</feature>
<dbReference type="GO" id="GO:0005829">
    <property type="term" value="C:cytosol"/>
    <property type="evidence" value="ECO:0007669"/>
    <property type="project" value="UniProtKB-ARBA"/>
</dbReference>
<dbReference type="InterPro" id="IPR041951">
    <property type="entry name" value="STARD10_START"/>
</dbReference>
<keyword evidence="10" id="KW-0969">Cilium</keyword>
<evidence type="ECO:0000256" key="14">
    <source>
        <dbReference type="ARBA" id="ARBA00070345"/>
    </source>
</evidence>
<dbReference type="Pfam" id="PF01852">
    <property type="entry name" value="START"/>
    <property type="match status" value="1"/>
</dbReference>
<dbReference type="Proteomes" id="UP001152562">
    <property type="component" value="Unassembled WGS sequence"/>
</dbReference>
<evidence type="ECO:0000256" key="17">
    <source>
        <dbReference type="SAM" id="MobiDB-lite"/>
    </source>
</evidence>
<feature type="compositionally biased region" description="Polar residues" evidence="17">
    <location>
        <begin position="407"/>
        <end position="427"/>
    </location>
</feature>
<evidence type="ECO:0000256" key="11">
    <source>
        <dbReference type="ARBA" id="ARBA00023121"/>
    </source>
</evidence>
<dbReference type="PROSITE" id="PS50848">
    <property type="entry name" value="START"/>
    <property type="match status" value="1"/>
</dbReference>
<dbReference type="Gene3D" id="3.30.530.20">
    <property type="match status" value="1"/>
</dbReference>
<feature type="domain" description="START" evidence="18">
    <location>
        <begin position="20"/>
        <end position="213"/>
    </location>
</feature>
<evidence type="ECO:0000256" key="16">
    <source>
        <dbReference type="ARBA" id="ARBA00080073"/>
    </source>
</evidence>
<reference evidence="19" key="1">
    <citation type="submission" date="2022-05" db="EMBL/GenBank/DDBJ databases">
        <authorList>
            <person name="Okamura Y."/>
        </authorList>
    </citation>
    <scope>NUCLEOTIDE SEQUENCE</scope>
</reference>
<keyword evidence="12" id="KW-0472">Membrane</keyword>
<dbReference type="GO" id="GO:0031514">
    <property type="term" value="C:motile cilium"/>
    <property type="evidence" value="ECO:0007669"/>
    <property type="project" value="UniProtKB-SubCell"/>
</dbReference>
<evidence type="ECO:0000256" key="5">
    <source>
        <dbReference type="ARBA" id="ARBA00022490"/>
    </source>
</evidence>
<dbReference type="InterPro" id="IPR023393">
    <property type="entry name" value="START-like_dom_sf"/>
</dbReference>
<name>A0A9P0SMV9_PIEBR</name>